<accession>A0A4Z0M399</accession>
<feature type="transmembrane region" description="Helical" evidence="2">
    <location>
        <begin position="184"/>
        <end position="217"/>
    </location>
</feature>
<feature type="transmembrane region" description="Helical" evidence="2">
    <location>
        <begin position="273"/>
        <end position="290"/>
    </location>
</feature>
<feature type="region of interest" description="Disordered" evidence="1">
    <location>
        <begin position="75"/>
        <end position="94"/>
    </location>
</feature>
<dbReference type="OrthoDB" id="118685at2"/>
<keyword evidence="2" id="KW-0472">Membrane</keyword>
<name>A0A4Z0M399_9GAMM</name>
<keyword evidence="2" id="KW-1133">Transmembrane helix</keyword>
<organism evidence="3 4">
    <name type="scientific">Mangrovimicrobium sediminis</name>
    <dbReference type="NCBI Taxonomy" id="2562682"/>
    <lineage>
        <taxon>Bacteria</taxon>
        <taxon>Pseudomonadati</taxon>
        <taxon>Pseudomonadota</taxon>
        <taxon>Gammaproteobacteria</taxon>
        <taxon>Cellvibrionales</taxon>
        <taxon>Halieaceae</taxon>
        <taxon>Mangrovimicrobium</taxon>
    </lineage>
</organism>
<proteinExistence type="predicted"/>
<evidence type="ECO:0000256" key="1">
    <source>
        <dbReference type="SAM" id="MobiDB-lite"/>
    </source>
</evidence>
<reference evidence="3 4" key="1">
    <citation type="submission" date="2019-04" db="EMBL/GenBank/DDBJ databases">
        <title>Taxonomy of novel Haliea sp. from mangrove soil of West Coast of India.</title>
        <authorList>
            <person name="Verma A."/>
            <person name="Kumar P."/>
            <person name="Krishnamurthi S."/>
        </authorList>
    </citation>
    <scope>NUCLEOTIDE SEQUENCE [LARGE SCALE GENOMIC DNA]</scope>
    <source>
        <strain evidence="3 4">SAOS-164</strain>
    </source>
</reference>
<feature type="transmembrane region" description="Helical" evidence="2">
    <location>
        <begin position="326"/>
        <end position="347"/>
    </location>
</feature>
<keyword evidence="4" id="KW-1185">Reference proteome</keyword>
<dbReference type="EMBL" id="SRLE01000006">
    <property type="protein sequence ID" value="TGD73920.1"/>
    <property type="molecule type" value="Genomic_DNA"/>
</dbReference>
<keyword evidence="2" id="KW-0812">Transmembrane</keyword>
<feature type="transmembrane region" description="Helical" evidence="2">
    <location>
        <begin position="21"/>
        <end position="43"/>
    </location>
</feature>
<gene>
    <name evidence="3" type="ORF">E4634_07195</name>
</gene>
<dbReference type="AlphaFoldDB" id="A0A4Z0M399"/>
<comment type="caution">
    <text evidence="3">The sequence shown here is derived from an EMBL/GenBank/DDBJ whole genome shotgun (WGS) entry which is preliminary data.</text>
</comment>
<dbReference type="RefSeq" id="WP_135442288.1">
    <property type="nucleotide sequence ID" value="NZ_SRLE01000006.1"/>
</dbReference>
<sequence>MFTLVMRELQEYRLSLVWTPLIAAGLVVFLMLLGVVFGARIAAFSGGVWEMVVLQDLDVHPAIVINVEDDSAGGLPEAPLPPGAPDPDGALDVQSVPADSALPEESWNFSREWRFEPERSDSEKSYEPEVAGSLNPLLAVPHLLLMVILIIVTVNYLLGSMYNDRKDRSILFWKSMPVSEWEEVLTRLGVALIVAPAIYIGISLLLQFLLLLLSMLMVWRLGADPFVEVLANVQMFELFAREVGGWVMTALWIVPTYGWLLLASSWAKRTPSFAAIVPMLVLLAGEQIIFGTDFVEDAVKNHLPYFIGGNSPEEFWFSMGVQAGPGWLSLVLGLVFAAATLAGAVYLRRYRFEI</sequence>
<evidence type="ECO:0000256" key="2">
    <source>
        <dbReference type="SAM" id="Phobius"/>
    </source>
</evidence>
<dbReference type="Proteomes" id="UP000298050">
    <property type="component" value="Unassembled WGS sequence"/>
</dbReference>
<evidence type="ECO:0000313" key="4">
    <source>
        <dbReference type="Proteomes" id="UP000298050"/>
    </source>
</evidence>
<evidence type="ECO:0000313" key="3">
    <source>
        <dbReference type="EMBL" id="TGD73920.1"/>
    </source>
</evidence>
<protein>
    <submittedName>
        <fullName evidence="3">Uncharacterized protein</fullName>
    </submittedName>
</protein>
<feature type="transmembrane region" description="Helical" evidence="2">
    <location>
        <begin position="243"/>
        <end position="261"/>
    </location>
</feature>
<feature type="transmembrane region" description="Helical" evidence="2">
    <location>
        <begin position="143"/>
        <end position="163"/>
    </location>
</feature>